<proteinExistence type="predicted"/>
<accession>A0A8D9CEQ0</accession>
<protein>
    <submittedName>
        <fullName evidence="1">Uncharacterized protein</fullName>
    </submittedName>
</protein>
<sequence>MKILDYGKFLEGKEVFFVDENKDKLSQGELDLIADIIAYFDSQAETEGETGWEDVEGYVKCVTPEEIHIGVKYDFNHLDGEVERHSAIAIVDRKTGKWIHQPDEEGIE</sequence>
<organism evidence="1">
    <name type="scientific">uncultured marine phage</name>
    <dbReference type="NCBI Taxonomy" id="707152"/>
    <lineage>
        <taxon>Viruses</taxon>
        <taxon>environmental samples</taxon>
    </lineage>
</organism>
<evidence type="ECO:0000313" key="1">
    <source>
        <dbReference type="EMBL" id="CAG7581241.1"/>
    </source>
</evidence>
<reference evidence="1" key="1">
    <citation type="submission" date="2021-06" db="EMBL/GenBank/DDBJ databases">
        <authorList>
            <person name="Gannon L."/>
            <person name="Redgwell R T."/>
            <person name="Michniewski S."/>
            <person name="Harrison D C."/>
            <person name="Millard A."/>
        </authorList>
    </citation>
    <scope>NUCLEOTIDE SEQUENCE</scope>
</reference>
<dbReference type="EMBL" id="OU342829">
    <property type="protein sequence ID" value="CAG7581241.1"/>
    <property type="molecule type" value="Genomic_DNA"/>
</dbReference>
<name>A0A8D9CEQ0_9VIRU</name>
<gene>
    <name evidence="1" type="ORF">SLAVMIC_00745</name>
</gene>